<keyword evidence="2 8" id="KW-1277">Toxin-antitoxin system</keyword>
<dbReference type="InterPro" id="IPR050556">
    <property type="entry name" value="Type_II_TA_system_RNase"/>
</dbReference>
<evidence type="ECO:0000313" key="11">
    <source>
        <dbReference type="Proteomes" id="UP000777774"/>
    </source>
</evidence>
<dbReference type="HAMAP" id="MF_00265">
    <property type="entry name" value="VapC_Nob1"/>
    <property type="match status" value="1"/>
</dbReference>
<evidence type="ECO:0000256" key="3">
    <source>
        <dbReference type="ARBA" id="ARBA00022722"/>
    </source>
</evidence>
<evidence type="ECO:0000256" key="1">
    <source>
        <dbReference type="ARBA" id="ARBA00001946"/>
    </source>
</evidence>
<dbReference type="Proteomes" id="UP000777774">
    <property type="component" value="Unassembled WGS sequence"/>
</dbReference>
<evidence type="ECO:0000256" key="5">
    <source>
        <dbReference type="ARBA" id="ARBA00022801"/>
    </source>
</evidence>
<dbReference type="InterPro" id="IPR002716">
    <property type="entry name" value="PIN_dom"/>
</dbReference>
<comment type="cofactor">
    <cofactor evidence="1 8">
        <name>Mg(2+)</name>
        <dbReference type="ChEBI" id="CHEBI:18420"/>
    </cofactor>
</comment>
<sequence>MIVVDTNVWSETLRPAPDPRVLAWLRANAAELHLPALVVHEPRYGLAILPDGRRRADLTERVEAMLSRLAGRVLPYDADVAATHAHLRADARARGREPSAQDGQIAAHAVHASAPLATRNVGDFENLGIDVLNPWD</sequence>
<reference evidence="10 11" key="1">
    <citation type="submission" date="2020-04" db="EMBL/GenBank/DDBJ databases">
        <title>MicrobeNet Type strains.</title>
        <authorList>
            <person name="Nicholson A.C."/>
        </authorList>
    </citation>
    <scope>NUCLEOTIDE SEQUENCE [LARGE SCALE GENOMIC DNA]</scope>
    <source>
        <strain evidence="10 11">ATCC BAA-787</strain>
    </source>
</reference>
<keyword evidence="8" id="KW-0800">Toxin</keyword>
<dbReference type="Pfam" id="PF01850">
    <property type="entry name" value="PIN"/>
    <property type="match status" value="1"/>
</dbReference>
<feature type="domain" description="PIN" evidence="9">
    <location>
        <begin position="2"/>
        <end position="121"/>
    </location>
</feature>
<feature type="binding site" evidence="8">
    <location>
        <position position="5"/>
    </location>
    <ligand>
        <name>Mg(2+)</name>
        <dbReference type="ChEBI" id="CHEBI:18420"/>
    </ligand>
</feature>
<dbReference type="PANTHER" id="PTHR33653:SF1">
    <property type="entry name" value="RIBONUCLEASE VAPC2"/>
    <property type="match status" value="1"/>
</dbReference>
<keyword evidence="11" id="KW-1185">Reference proteome</keyword>
<keyword evidence="3 8" id="KW-0540">Nuclease</keyword>
<dbReference type="EMBL" id="JAAXOY010000831">
    <property type="protein sequence ID" value="NKY41639.1"/>
    <property type="molecule type" value="Genomic_DNA"/>
</dbReference>
<dbReference type="InterPro" id="IPR029060">
    <property type="entry name" value="PIN-like_dom_sf"/>
</dbReference>
<evidence type="ECO:0000256" key="4">
    <source>
        <dbReference type="ARBA" id="ARBA00022723"/>
    </source>
</evidence>
<keyword evidence="6 8" id="KW-0460">Magnesium</keyword>
<dbReference type="RefSeq" id="WP_168681069.1">
    <property type="nucleotide sequence ID" value="NZ_JAAXOY010000831.1"/>
</dbReference>
<dbReference type="SUPFAM" id="SSF88723">
    <property type="entry name" value="PIN domain-like"/>
    <property type="match status" value="1"/>
</dbReference>
<evidence type="ECO:0000256" key="8">
    <source>
        <dbReference type="HAMAP-Rule" id="MF_00265"/>
    </source>
</evidence>
<evidence type="ECO:0000256" key="2">
    <source>
        <dbReference type="ARBA" id="ARBA00022649"/>
    </source>
</evidence>
<protein>
    <recommendedName>
        <fullName evidence="8">Ribonuclease VapC</fullName>
        <shortName evidence="8">RNase VapC</shortName>
        <ecNumber evidence="8">3.1.-.-</ecNumber>
    </recommendedName>
    <alternativeName>
        <fullName evidence="8">Toxin VapC</fullName>
    </alternativeName>
</protein>
<name>A0ABX1K508_9CELL</name>
<accession>A0ABX1K508</accession>
<comment type="caution">
    <text evidence="10">The sequence shown here is derived from an EMBL/GenBank/DDBJ whole genome shotgun (WGS) entry which is preliminary data.</text>
</comment>
<comment type="function">
    <text evidence="8">Toxic component of a toxin-antitoxin (TA) system. An RNase.</text>
</comment>
<evidence type="ECO:0000256" key="7">
    <source>
        <dbReference type="ARBA" id="ARBA00038093"/>
    </source>
</evidence>
<comment type="similarity">
    <text evidence="7 8">Belongs to the PINc/VapC protein family.</text>
</comment>
<evidence type="ECO:0000256" key="6">
    <source>
        <dbReference type="ARBA" id="ARBA00022842"/>
    </source>
</evidence>
<feature type="binding site" evidence="8">
    <location>
        <position position="102"/>
    </location>
    <ligand>
        <name>Mg(2+)</name>
        <dbReference type="ChEBI" id="CHEBI:18420"/>
    </ligand>
</feature>
<dbReference type="Gene3D" id="3.40.50.1010">
    <property type="entry name" value="5'-nuclease"/>
    <property type="match status" value="1"/>
</dbReference>
<proteinExistence type="inferred from homology"/>
<dbReference type="EC" id="3.1.-.-" evidence="8"/>
<gene>
    <name evidence="8" type="primary">vapC</name>
    <name evidence="10" type="ORF">HGA02_19600</name>
</gene>
<dbReference type="PANTHER" id="PTHR33653">
    <property type="entry name" value="RIBONUCLEASE VAPC2"/>
    <property type="match status" value="1"/>
</dbReference>
<evidence type="ECO:0000259" key="9">
    <source>
        <dbReference type="Pfam" id="PF01850"/>
    </source>
</evidence>
<keyword evidence="5 8" id="KW-0378">Hydrolase</keyword>
<dbReference type="CDD" id="cd18731">
    <property type="entry name" value="PIN_NgFitB-like"/>
    <property type="match status" value="1"/>
</dbReference>
<keyword evidence="4 8" id="KW-0479">Metal-binding</keyword>
<dbReference type="InterPro" id="IPR022907">
    <property type="entry name" value="VapC_family"/>
</dbReference>
<evidence type="ECO:0000313" key="10">
    <source>
        <dbReference type="EMBL" id="NKY41639.1"/>
    </source>
</evidence>
<organism evidence="10 11">
    <name type="scientific">Cellulomonas septica</name>
    <dbReference type="NCBI Taxonomy" id="285080"/>
    <lineage>
        <taxon>Bacteria</taxon>
        <taxon>Bacillati</taxon>
        <taxon>Actinomycetota</taxon>
        <taxon>Actinomycetes</taxon>
        <taxon>Micrococcales</taxon>
        <taxon>Cellulomonadaceae</taxon>
        <taxon>Cellulomonas</taxon>
    </lineage>
</organism>